<dbReference type="InterPro" id="IPR029044">
    <property type="entry name" value="Nucleotide-diphossugar_trans"/>
</dbReference>
<dbReference type="KEGG" id="mpro:BJP34_10315"/>
<dbReference type="Proteomes" id="UP000177870">
    <property type="component" value="Chromosome"/>
</dbReference>
<evidence type="ECO:0000259" key="1">
    <source>
        <dbReference type="Pfam" id="PF00535"/>
    </source>
</evidence>
<evidence type="ECO:0000313" key="3">
    <source>
        <dbReference type="Proteomes" id="UP000177870"/>
    </source>
</evidence>
<dbReference type="RefSeq" id="WP_070396599.1">
    <property type="nucleotide sequence ID" value="NZ_CP017599.1"/>
</dbReference>
<dbReference type="SUPFAM" id="SSF53448">
    <property type="entry name" value="Nucleotide-diphospho-sugar transferases"/>
    <property type="match status" value="1"/>
</dbReference>
<organism evidence="2 3">
    <name type="scientific">Moorena producens PAL-8-15-08-1</name>
    <dbReference type="NCBI Taxonomy" id="1458985"/>
    <lineage>
        <taxon>Bacteria</taxon>
        <taxon>Bacillati</taxon>
        <taxon>Cyanobacteriota</taxon>
        <taxon>Cyanophyceae</taxon>
        <taxon>Coleofasciculales</taxon>
        <taxon>Coleofasciculaceae</taxon>
        <taxon>Moorena</taxon>
    </lineage>
</organism>
<dbReference type="Pfam" id="PF00535">
    <property type="entry name" value="Glycos_transf_2"/>
    <property type="match status" value="1"/>
</dbReference>
<dbReference type="PANTHER" id="PTHR43685:SF2">
    <property type="entry name" value="GLYCOSYLTRANSFERASE 2-LIKE DOMAIN-CONTAINING PROTEIN"/>
    <property type="match status" value="1"/>
</dbReference>
<protein>
    <recommendedName>
        <fullName evidence="1">Glycosyltransferase 2-like domain-containing protein</fullName>
    </recommendedName>
</protein>
<dbReference type="PANTHER" id="PTHR43685">
    <property type="entry name" value="GLYCOSYLTRANSFERASE"/>
    <property type="match status" value="1"/>
</dbReference>
<name>A0A1D8U3H8_9CYAN</name>
<sequence>MKANGLRKIEYPKIYPVPEGTHRPFWSVMIPTYNCANYLVETLESLLAQDPGPEHMQIEVVDDCSTKDNPEQVVREIGKGRVSFYRQPQNVGLTQNFNTCIRRSNGQVVHILHGDDKVAQGFYERLKLGFDTDDTLGAAFSRHHVINDHGHWLRTSELERQTPGILKNWIEHIALMQRIQFPAIAVKRKVYEAIGGFTPNLSHAADWEMWRRIAVHFPVWFEPKVLAHYRSHSSSHTSQLAMTGDNLKDIHKSIEIAREYLPKSIADPISDKAREYCAFSGINHARYFYDNGCFEVAVAQLHAALACHFSPQVVRASLLLLIKAYLKQLKFLQGSS</sequence>
<reference evidence="3" key="1">
    <citation type="submission" date="2016-10" db="EMBL/GenBank/DDBJ databases">
        <title>Comparative genomics uncovers the prolific and rare metabolic potential of the cyanobacterial genus Moorea.</title>
        <authorList>
            <person name="Leao T."/>
            <person name="Castelao G."/>
            <person name="Korobeynikov A."/>
            <person name="Monroe E.A."/>
            <person name="Podell S."/>
            <person name="Glukhov E."/>
            <person name="Allen E."/>
            <person name="Gerwick W.H."/>
            <person name="Gerwick L."/>
        </authorList>
    </citation>
    <scope>NUCLEOTIDE SEQUENCE [LARGE SCALE GENOMIC DNA]</scope>
    <source>
        <strain evidence="3">PAL-8-15-08-1</strain>
    </source>
</reference>
<dbReference type="InterPro" id="IPR050834">
    <property type="entry name" value="Glycosyltransf_2"/>
</dbReference>
<dbReference type="STRING" id="1458985.BJP34_10315"/>
<dbReference type="AlphaFoldDB" id="A0A1D8U3H8"/>
<dbReference type="EMBL" id="CP017599">
    <property type="protein sequence ID" value="AOX04236.1"/>
    <property type="molecule type" value="Genomic_DNA"/>
</dbReference>
<accession>A0A1D8U3H8</accession>
<evidence type="ECO:0000313" key="2">
    <source>
        <dbReference type="EMBL" id="AOX04236.1"/>
    </source>
</evidence>
<dbReference type="OrthoDB" id="5291101at2"/>
<feature type="domain" description="Glycosyltransferase 2-like" evidence="1">
    <location>
        <begin position="27"/>
        <end position="160"/>
    </location>
</feature>
<dbReference type="InterPro" id="IPR001173">
    <property type="entry name" value="Glyco_trans_2-like"/>
</dbReference>
<dbReference type="Gene3D" id="3.90.550.10">
    <property type="entry name" value="Spore Coat Polysaccharide Biosynthesis Protein SpsA, Chain A"/>
    <property type="match status" value="1"/>
</dbReference>
<proteinExistence type="predicted"/>
<gene>
    <name evidence="2" type="ORF">BJP34_10315</name>
</gene>